<keyword evidence="1" id="KW-0472">Membrane</keyword>
<organism evidence="2 3">
    <name type="scientific">Paenibacillus protaetiae</name>
    <dbReference type="NCBI Taxonomy" id="2509456"/>
    <lineage>
        <taxon>Bacteria</taxon>
        <taxon>Bacillati</taxon>
        <taxon>Bacillota</taxon>
        <taxon>Bacilli</taxon>
        <taxon>Bacillales</taxon>
        <taxon>Paenibacillaceae</taxon>
        <taxon>Paenibacillus</taxon>
    </lineage>
</organism>
<keyword evidence="1" id="KW-0812">Transmembrane</keyword>
<evidence type="ECO:0000256" key="1">
    <source>
        <dbReference type="SAM" id="Phobius"/>
    </source>
</evidence>
<keyword evidence="1" id="KW-1133">Transmembrane helix</keyword>
<gene>
    <name evidence="2" type="ORF">ET464_00580</name>
</gene>
<dbReference type="KEGG" id="pprt:ET464_00580"/>
<evidence type="ECO:0000313" key="2">
    <source>
        <dbReference type="EMBL" id="QAY68273.1"/>
    </source>
</evidence>
<evidence type="ECO:0000313" key="3">
    <source>
        <dbReference type="Proteomes" id="UP000293568"/>
    </source>
</evidence>
<keyword evidence="3" id="KW-1185">Reference proteome</keyword>
<name>A0A4P6F0X7_9BACL</name>
<sequence>MLIYAVPRLDFSGAWDAAQLFGVVWCAFALLVIAANINEILLVNEARRRQLDRIKRAKFAVWERKQAVRSREKSV</sequence>
<proteinExistence type="predicted"/>
<feature type="transmembrane region" description="Helical" evidence="1">
    <location>
        <begin position="20"/>
        <end position="43"/>
    </location>
</feature>
<reference evidence="2 3" key="1">
    <citation type="submission" date="2019-01" db="EMBL/GenBank/DDBJ databases">
        <title>Genome sequencing of strain FW100M-2.</title>
        <authorList>
            <person name="Heo J."/>
            <person name="Kim S.-J."/>
            <person name="Kim J.-S."/>
            <person name="Hong S.-B."/>
            <person name="Kwon S.-W."/>
        </authorList>
    </citation>
    <scope>NUCLEOTIDE SEQUENCE [LARGE SCALE GENOMIC DNA]</scope>
    <source>
        <strain evidence="2 3">FW100M-2</strain>
    </source>
</reference>
<dbReference type="AlphaFoldDB" id="A0A4P6F0X7"/>
<protein>
    <submittedName>
        <fullName evidence="2">Uncharacterized protein</fullName>
    </submittedName>
</protein>
<dbReference type="OrthoDB" id="2619264at2"/>
<accession>A0A4P6F0X7</accession>
<dbReference type="EMBL" id="CP035492">
    <property type="protein sequence ID" value="QAY68273.1"/>
    <property type="molecule type" value="Genomic_DNA"/>
</dbReference>
<dbReference type="Proteomes" id="UP000293568">
    <property type="component" value="Chromosome"/>
</dbReference>